<accession>A0ABU1LQH8</accession>
<name>A0ABU1LQH8_9BURK</name>
<keyword evidence="3" id="KW-1185">Reference proteome</keyword>
<protein>
    <submittedName>
        <fullName evidence="2">Uncharacterized protein</fullName>
    </submittedName>
</protein>
<organism evidence="2 3">
    <name type="scientific">Paraburkholderia terricola</name>
    <dbReference type="NCBI Taxonomy" id="169427"/>
    <lineage>
        <taxon>Bacteria</taxon>
        <taxon>Pseudomonadati</taxon>
        <taxon>Pseudomonadota</taxon>
        <taxon>Betaproteobacteria</taxon>
        <taxon>Burkholderiales</taxon>
        <taxon>Burkholderiaceae</taxon>
        <taxon>Paraburkholderia</taxon>
    </lineage>
</organism>
<proteinExistence type="predicted"/>
<feature type="region of interest" description="Disordered" evidence="1">
    <location>
        <begin position="24"/>
        <end position="54"/>
    </location>
</feature>
<evidence type="ECO:0000256" key="1">
    <source>
        <dbReference type="SAM" id="MobiDB-lite"/>
    </source>
</evidence>
<gene>
    <name evidence="2" type="ORF">J2804_002403</name>
</gene>
<dbReference type="EMBL" id="JAVDRP010000004">
    <property type="protein sequence ID" value="MDR6408999.1"/>
    <property type="molecule type" value="Genomic_DNA"/>
</dbReference>
<reference evidence="2 3" key="1">
    <citation type="submission" date="2023-07" db="EMBL/GenBank/DDBJ databases">
        <title>Sorghum-associated microbial communities from plants grown in Nebraska, USA.</title>
        <authorList>
            <person name="Schachtman D."/>
        </authorList>
    </citation>
    <scope>NUCLEOTIDE SEQUENCE [LARGE SCALE GENOMIC DNA]</scope>
    <source>
        <strain evidence="2 3">DS1316</strain>
    </source>
</reference>
<comment type="caution">
    <text evidence="2">The sequence shown here is derived from an EMBL/GenBank/DDBJ whole genome shotgun (WGS) entry which is preliminary data.</text>
</comment>
<dbReference type="Proteomes" id="UP001264340">
    <property type="component" value="Unassembled WGS sequence"/>
</dbReference>
<evidence type="ECO:0000313" key="2">
    <source>
        <dbReference type="EMBL" id="MDR6408999.1"/>
    </source>
</evidence>
<sequence length="54" mass="6014">MRIDCLDASATPFQSVPAGFELPSCEKRRASNTTPGKDRFIQRNTQAKSRGESR</sequence>
<evidence type="ECO:0000313" key="3">
    <source>
        <dbReference type="Proteomes" id="UP001264340"/>
    </source>
</evidence>